<comment type="caution">
    <text evidence="2">The sequence shown here is derived from an EMBL/GenBank/DDBJ whole genome shotgun (WGS) entry which is preliminary data.</text>
</comment>
<feature type="domain" description="Plasmid pRiA4b Orf3-like" evidence="1">
    <location>
        <begin position="2"/>
        <end position="194"/>
    </location>
</feature>
<dbReference type="EMBL" id="MZGT01000015">
    <property type="protein sequence ID" value="OPJ63868.1"/>
    <property type="molecule type" value="Genomic_DNA"/>
</dbReference>
<evidence type="ECO:0000313" key="2">
    <source>
        <dbReference type="EMBL" id="OPJ63868.1"/>
    </source>
</evidence>
<evidence type="ECO:0000313" key="3">
    <source>
        <dbReference type="Proteomes" id="UP000191056"/>
    </source>
</evidence>
<dbReference type="SUPFAM" id="SSF159941">
    <property type="entry name" value="MM3350-like"/>
    <property type="match status" value="1"/>
</dbReference>
<dbReference type="Proteomes" id="UP000191056">
    <property type="component" value="Unassembled WGS sequence"/>
</dbReference>
<dbReference type="AlphaFoldDB" id="A0A1V4IUY6"/>
<dbReference type="OrthoDB" id="9801392at2"/>
<dbReference type="PANTHER" id="PTHR41878">
    <property type="entry name" value="LEXA REPRESSOR-RELATED"/>
    <property type="match status" value="1"/>
</dbReference>
<accession>A0A1V4IUY6</accession>
<keyword evidence="3" id="KW-1185">Reference proteome</keyword>
<sequence length="212" mass="25296">MKAYKIKITLEDSEPVIWRRIIVPEEITFKKLHEIIQISMGWKDQHMYDFELKEEKLRITCDDEAIAEYEFYSRRKLTEKNDPHGFIADMLKIEPKFSHKVKIDKYFAKERNIRYIYDFGDYWKHNILVEEILENYENSHPLCIEGEGACPPEDVGGIVGYIEFQEIIKDKNHPQYSDLKEWVDKQGYNNTFNIDATNKLLAKIITLKKIIE</sequence>
<gene>
    <name evidence="2" type="ORF">CLCHR_13870</name>
</gene>
<dbReference type="RefSeq" id="WP_079438962.1">
    <property type="nucleotide sequence ID" value="NZ_MZGT01000015.1"/>
</dbReference>
<name>A0A1V4IUY6_9CLOT</name>
<dbReference type="Gene3D" id="3.10.290.30">
    <property type="entry name" value="MM3350-like"/>
    <property type="match status" value="1"/>
</dbReference>
<dbReference type="STRING" id="225345.CLCHR_13870"/>
<dbReference type="Pfam" id="PF07929">
    <property type="entry name" value="PRiA4_ORF3"/>
    <property type="match status" value="1"/>
</dbReference>
<dbReference type="InterPro" id="IPR024047">
    <property type="entry name" value="MM3350-like_sf"/>
</dbReference>
<proteinExistence type="predicted"/>
<protein>
    <submittedName>
        <fullName evidence="2">Plasmid pRiA4b ORF-3-like protein</fullName>
    </submittedName>
</protein>
<organism evidence="2 3">
    <name type="scientific">Clostridium chromiireducens</name>
    <dbReference type="NCBI Taxonomy" id="225345"/>
    <lineage>
        <taxon>Bacteria</taxon>
        <taxon>Bacillati</taxon>
        <taxon>Bacillota</taxon>
        <taxon>Clostridia</taxon>
        <taxon>Eubacteriales</taxon>
        <taxon>Clostridiaceae</taxon>
        <taxon>Clostridium</taxon>
    </lineage>
</organism>
<evidence type="ECO:0000259" key="1">
    <source>
        <dbReference type="Pfam" id="PF07929"/>
    </source>
</evidence>
<dbReference type="PANTHER" id="PTHR41878:SF1">
    <property type="entry name" value="TNPR PROTEIN"/>
    <property type="match status" value="1"/>
</dbReference>
<dbReference type="InterPro" id="IPR012912">
    <property type="entry name" value="Plasmid_pRiA4b_Orf3-like"/>
</dbReference>
<reference evidence="2 3" key="1">
    <citation type="submission" date="2017-03" db="EMBL/GenBank/DDBJ databases">
        <title>Genome sequence of Clostridium chromiireducens DSM 23318.</title>
        <authorList>
            <person name="Poehlein A."/>
            <person name="Daniel R."/>
        </authorList>
    </citation>
    <scope>NUCLEOTIDE SEQUENCE [LARGE SCALE GENOMIC DNA]</scope>
    <source>
        <strain evidence="2 3">DSM 23318</strain>
    </source>
</reference>